<accession>A0A7J4K020</accession>
<protein>
    <submittedName>
        <fullName evidence="3">PIN domain-containing protein</fullName>
    </submittedName>
    <submittedName>
        <fullName evidence="2">Type II toxin-antitoxin system VapC family toxin</fullName>
    </submittedName>
</protein>
<comment type="caution">
    <text evidence="2">The sequence shown here is derived from an EMBL/GenBank/DDBJ whole genome shotgun (WGS) entry which is preliminary data.</text>
</comment>
<reference evidence="3" key="2">
    <citation type="submission" date="2021-03" db="EMBL/GenBank/DDBJ databases">
        <authorList>
            <person name="Jaffe A."/>
        </authorList>
    </citation>
    <scope>NUCLEOTIDE SEQUENCE</scope>
    <source>
        <strain evidence="3">RIFCSPLOWO2_01_FULL_43_13</strain>
    </source>
</reference>
<dbReference type="Gene3D" id="3.40.50.1010">
    <property type="entry name" value="5'-nuclease"/>
    <property type="match status" value="1"/>
</dbReference>
<dbReference type="EMBL" id="JAGVWB010000032">
    <property type="protein sequence ID" value="MBS3058688.1"/>
    <property type="molecule type" value="Genomic_DNA"/>
</dbReference>
<feature type="domain" description="PIN" evidence="1">
    <location>
        <begin position="10"/>
        <end position="131"/>
    </location>
</feature>
<reference evidence="3" key="3">
    <citation type="submission" date="2021-05" db="EMBL/GenBank/DDBJ databases">
        <title>Protein family content uncovers lineage relationships and bacterial pathway maintenance mechanisms in DPANN archaea.</title>
        <authorList>
            <person name="Castelle C.J."/>
            <person name="Meheust R."/>
            <person name="Jaffe A.L."/>
            <person name="Seitz K."/>
            <person name="Gong X."/>
            <person name="Baker B.J."/>
            <person name="Banfield J.F."/>
        </authorList>
    </citation>
    <scope>NUCLEOTIDE SEQUENCE</scope>
    <source>
        <strain evidence="3">RIFCSPLOWO2_01_FULL_43_13</strain>
    </source>
</reference>
<dbReference type="Proteomes" id="UP000590964">
    <property type="component" value="Unassembled WGS sequence"/>
</dbReference>
<sequence length="138" mass="15480">MMNSEDKSLVFDTSTIIKLARQYHGFEIVKELFKKVENKKINGFISNLTSYETIITFGERGIRESIKILDNLETAGFKSIGFSKETARKAALLRIKHPETNLSTADCLIIQTAIDNNLTAVTADKEWGKVKDAKVIVV</sequence>
<dbReference type="Pfam" id="PF01850">
    <property type="entry name" value="PIN"/>
    <property type="match status" value="1"/>
</dbReference>
<evidence type="ECO:0000313" key="4">
    <source>
        <dbReference type="Proteomes" id="UP000590964"/>
    </source>
</evidence>
<evidence type="ECO:0000313" key="3">
    <source>
        <dbReference type="EMBL" id="MBS3058688.1"/>
    </source>
</evidence>
<dbReference type="SUPFAM" id="SSF88723">
    <property type="entry name" value="PIN domain-like"/>
    <property type="match status" value="1"/>
</dbReference>
<dbReference type="AlphaFoldDB" id="A0A7J4K020"/>
<dbReference type="EMBL" id="DUFW01000078">
    <property type="protein sequence ID" value="HIH21865.1"/>
    <property type="molecule type" value="Genomic_DNA"/>
</dbReference>
<dbReference type="Proteomes" id="UP000680185">
    <property type="component" value="Unassembled WGS sequence"/>
</dbReference>
<gene>
    <name evidence="2" type="ORF">HA222_04385</name>
    <name evidence="3" type="ORF">J4478_04800</name>
</gene>
<evidence type="ECO:0000259" key="1">
    <source>
        <dbReference type="Pfam" id="PF01850"/>
    </source>
</evidence>
<dbReference type="InterPro" id="IPR029060">
    <property type="entry name" value="PIN-like_dom_sf"/>
</dbReference>
<proteinExistence type="predicted"/>
<organism evidence="2 4">
    <name type="scientific">Candidatus Iainarchaeum sp</name>
    <dbReference type="NCBI Taxonomy" id="3101447"/>
    <lineage>
        <taxon>Archaea</taxon>
        <taxon>Candidatus Iainarchaeota</taxon>
        <taxon>Candidatus Iainarchaeia</taxon>
        <taxon>Candidatus Iainarchaeales</taxon>
        <taxon>Candidatus Iainarchaeaceae</taxon>
        <taxon>Candidatus Iainarchaeum</taxon>
    </lineage>
</organism>
<evidence type="ECO:0000313" key="2">
    <source>
        <dbReference type="EMBL" id="HIH21865.1"/>
    </source>
</evidence>
<dbReference type="InterPro" id="IPR002716">
    <property type="entry name" value="PIN_dom"/>
</dbReference>
<reference evidence="4" key="1">
    <citation type="journal article" date="2020" name="bioRxiv">
        <title>A rank-normalized archaeal taxonomy based on genome phylogeny resolves widespread incomplete and uneven classifications.</title>
        <authorList>
            <person name="Rinke C."/>
            <person name="Chuvochina M."/>
            <person name="Mussig A.J."/>
            <person name="Chaumeil P.-A."/>
            <person name="Waite D.W."/>
            <person name="Whitman W.B."/>
            <person name="Parks D.H."/>
            <person name="Hugenholtz P."/>
        </authorList>
    </citation>
    <scope>NUCLEOTIDE SEQUENCE [LARGE SCALE GENOMIC DNA]</scope>
</reference>
<name>A0A7J4K020_9ARCH</name>